<dbReference type="PANTHER" id="PTHR43037">
    <property type="entry name" value="UNNAMED PRODUCT-RELATED"/>
    <property type="match status" value="1"/>
</dbReference>
<dbReference type="GO" id="GO:0005576">
    <property type="term" value="C:extracellular region"/>
    <property type="evidence" value="ECO:0007669"/>
    <property type="project" value="InterPro"/>
</dbReference>
<proteinExistence type="predicted"/>
<sequence length="377" mass="40145">MKLNEDFLARMREATALLRTAGPIAATEAIQRALSGQDAETGTPRAPAHQAESGRAAGKPWTESMLDRTVEDAVVHEPQGRQSGPASQQGQFLSGSWSEKSGTRAYRLYVPASSGTETPAKRPLIVMLHGCKQDPDDFAAGTGMNRLADEHGALVLYPAQSQNANGSNCWNWFERKSQRRAGGEPAILAGMTRHIMQEYDIDPARVYVAGLSAGGAMAGILAAAYPDLFAAVGIHSGLPVGAAKDVASAFGVMKNGSPKELAAHDHAIPVIVFHGDRDHTVHPGNGAQALRQCLGTDVDPDRIDTRIVKGKAESGRTYTKAIFHDRAGAPVAEHWVVHGSGHSWSGGSKAGSYTDPKGPDASAEMMRFFLAHPRRMD</sequence>
<evidence type="ECO:0000313" key="5">
    <source>
        <dbReference type="Proteomes" id="UP000482155"/>
    </source>
</evidence>
<dbReference type="Gene3D" id="3.40.50.1820">
    <property type="entry name" value="alpha/beta hydrolase"/>
    <property type="match status" value="1"/>
</dbReference>
<protein>
    <submittedName>
        <fullName evidence="4">PHB depolymerase family esterase</fullName>
    </submittedName>
</protein>
<feature type="compositionally biased region" description="Polar residues" evidence="3">
    <location>
        <begin position="80"/>
        <end position="97"/>
    </location>
</feature>
<dbReference type="Pfam" id="PF10503">
    <property type="entry name" value="Esterase_PHB"/>
    <property type="match status" value="1"/>
</dbReference>
<dbReference type="NCBIfam" id="TIGR01840">
    <property type="entry name" value="esterase_phb"/>
    <property type="match status" value="1"/>
</dbReference>
<dbReference type="PANTHER" id="PTHR43037:SF1">
    <property type="entry name" value="BLL1128 PROTEIN"/>
    <property type="match status" value="1"/>
</dbReference>
<keyword evidence="5" id="KW-1185">Reference proteome</keyword>
<reference evidence="4 5" key="1">
    <citation type="submission" date="2020-02" db="EMBL/GenBank/DDBJ databases">
        <authorList>
            <person name="Kim M.K."/>
        </authorList>
    </citation>
    <scope>NUCLEOTIDE SEQUENCE [LARGE SCALE GENOMIC DNA]</scope>
    <source>
        <strain evidence="4 5">17J57-3</strain>
    </source>
</reference>
<evidence type="ECO:0000256" key="2">
    <source>
        <dbReference type="ARBA" id="ARBA00022801"/>
    </source>
</evidence>
<feature type="region of interest" description="Disordered" evidence="3">
    <location>
        <begin position="76"/>
        <end position="97"/>
    </location>
</feature>
<dbReference type="InterPro" id="IPR010126">
    <property type="entry name" value="Esterase_phb"/>
</dbReference>
<dbReference type="EMBL" id="JAAIVB010000052">
    <property type="protein sequence ID" value="NEX62584.1"/>
    <property type="molecule type" value="Genomic_DNA"/>
</dbReference>
<name>A0A6B3SP32_9BURK</name>
<evidence type="ECO:0000313" key="4">
    <source>
        <dbReference type="EMBL" id="NEX62584.1"/>
    </source>
</evidence>
<dbReference type="Proteomes" id="UP000482155">
    <property type="component" value="Unassembled WGS sequence"/>
</dbReference>
<dbReference type="SUPFAM" id="SSF53474">
    <property type="entry name" value="alpha/beta-Hydrolases"/>
    <property type="match status" value="2"/>
</dbReference>
<dbReference type="InterPro" id="IPR050955">
    <property type="entry name" value="Plant_Biomass_Hydrol_Est"/>
</dbReference>
<accession>A0A6B3SP32</accession>
<dbReference type="AlphaFoldDB" id="A0A6B3SP32"/>
<evidence type="ECO:0000256" key="1">
    <source>
        <dbReference type="ARBA" id="ARBA00022729"/>
    </source>
</evidence>
<gene>
    <name evidence="4" type="ORF">G3574_15965</name>
</gene>
<keyword evidence="2" id="KW-0378">Hydrolase</keyword>
<feature type="region of interest" description="Disordered" evidence="3">
    <location>
        <begin position="34"/>
        <end position="61"/>
    </location>
</feature>
<comment type="caution">
    <text evidence="4">The sequence shown here is derived from an EMBL/GenBank/DDBJ whole genome shotgun (WGS) entry which is preliminary data.</text>
</comment>
<dbReference type="RefSeq" id="WP_163965095.1">
    <property type="nucleotide sequence ID" value="NZ_JAAIVB010000052.1"/>
</dbReference>
<dbReference type="GO" id="GO:0016787">
    <property type="term" value="F:hydrolase activity"/>
    <property type="evidence" value="ECO:0007669"/>
    <property type="project" value="UniProtKB-KW"/>
</dbReference>
<organism evidence="4 5">
    <name type="scientific">Noviherbaspirillum galbum</name>
    <dbReference type="NCBI Taxonomy" id="2709383"/>
    <lineage>
        <taxon>Bacteria</taxon>
        <taxon>Pseudomonadati</taxon>
        <taxon>Pseudomonadota</taxon>
        <taxon>Betaproteobacteria</taxon>
        <taxon>Burkholderiales</taxon>
        <taxon>Oxalobacteraceae</taxon>
        <taxon>Noviherbaspirillum</taxon>
    </lineage>
</organism>
<evidence type="ECO:0000256" key="3">
    <source>
        <dbReference type="SAM" id="MobiDB-lite"/>
    </source>
</evidence>
<dbReference type="InterPro" id="IPR029058">
    <property type="entry name" value="AB_hydrolase_fold"/>
</dbReference>
<keyword evidence="1" id="KW-0732">Signal</keyword>